<accession>A0A5B7KL00</accession>
<reference evidence="2 3" key="1">
    <citation type="submission" date="2019-05" db="EMBL/GenBank/DDBJ databases">
        <title>Another draft genome of Portunus trituberculatus and its Hox gene families provides insights of decapod evolution.</title>
        <authorList>
            <person name="Jeong J.-H."/>
            <person name="Song I."/>
            <person name="Kim S."/>
            <person name="Choi T."/>
            <person name="Kim D."/>
            <person name="Ryu S."/>
            <person name="Kim W."/>
        </authorList>
    </citation>
    <scope>NUCLEOTIDE SEQUENCE [LARGE SCALE GENOMIC DNA]</scope>
    <source>
        <tissue evidence="2">Muscle</tissue>
    </source>
</reference>
<dbReference type="AlphaFoldDB" id="A0A5B7KL00"/>
<dbReference type="EMBL" id="VSRR010149059">
    <property type="protein sequence ID" value="MPD06038.1"/>
    <property type="molecule type" value="Genomic_DNA"/>
</dbReference>
<protein>
    <submittedName>
        <fullName evidence="2">Uncharacterized protein</fullName>
    </submittedName>
</protein>
<organism evidence="2 3">
    <name type="scientific">Portunus trituberculatus</name>
    <name type="common">Swimming crab</name>
    <name type="synonym">Neptunus trituberculatus</name>
    <dbReference type="NCBI Taxonomy" id="210409"/>
    <lineage>
        <taxon>Eukaryota</taxon>
        <taxon>Metazoa</taxon>
        <taxon>Ecdysozoa</taxon>
        <taxon>Arthropoda</taxon>
        <taxon>Crustacea</taxon>
        <taxon>Multicrustacea</taxon>
        <taxon>Malacostraca</taxon>
        <taxon>Eumalacostraca</taxon>
        <taxon>Eucarida</taxon>
        <taxon>Decapoda</taxon>
        <taxon>Pleocyemata</taxon>
        <taxon>Brachyura</taxon>
        <taxon>Eubrachyura</taxon>
        <taxon>Portunoidea</taxon>
        <taxon>Portunidae</taxon>
        <taxon>Portuninae</taxon>
        <taxon>Portunus</taxon>
    </lineage>
</organism>
<dbReference type="Proteomes" id="UP000324222">
    <property type="component" value="Unassembled WGS sequence"/>
</dbReference>
<comment type="caution">
    <text evidence="2">The sequence shown here is derived from an EMBL/GenBank/DDBJ whole genome shotgun (WGS) entry which is preliminary data.</text>
</comment>
<sequence length="68" mass="7143">MGKGRGRDGKEINERGVIEGWRQCYQTCRSVAGSCQSLRALALGGSEGVVAAVTVVVMVVVVEAVIVH</sequence>
<evidence type="ECO:0000313" key="2">
    <source>
        <dbReference type="EMBL" id="MPD06038.1"/>
    </source>
</evidence>
<evidence type="ECO:0000313" key="3">
    <source>
        <dbReference type="Proteomes" id="UP000324222"/>
    </source>
</evidence>
<keyword evidence="1" id="KW-1133">Transmembrane helix</keyword>
<feature type="transmembrane region" description="Helical" evidence="1">
    <location>
        <begin position="48"/>
        <end position="67"/>
    </location>
</feature>
<keyword evidence="1" id="KW-0812">Transmembrane</keyword>
<keyword evidence="3" id="KW-1185">Reference proteome</keyword>
<name>A0A5B7KL00_PORTR</name>
<gene>
    <name evidence="2" type="ORF">E2C01_101817</name>
</gene>
<keyword evidence="1" id="KW-0472">Membrane</keyword>
<proteinExistence type="predicted"/>
<evidence type="ECO:0000256" key="1">
    <source>
        <dbReference type="SAM" id="Phobius"/>
    </source>
</evidence>